<evidence type="ECO:0000313" key="1">
    <source>
        <dbReference type="EMBL" id="PMD25013.1"/>
    </source>
</evidence>
<dbReference type="OrthoDB" id="10669998at2759"/>
<gene>
    <name evidence="1" type="ORF">NA56DRAFT_466445</name>
</gene>
<dbReference type="AlphaFoldDB" id="A0A2J6QFG2"/>
<evidence type="ECO:0000313" key="2">
    <source>
        <dbReference type="Proteomes" id="UP000235672"/>
    </source>
</evidence>
<accession>A0A2J6QFG2</accession>
<proteinExistence type="predicted"/>
<name>A0A2J6QFG2_9HELO</name>
<keyword evidence="2" id="KW-1185">Reference proteome</keyword>
<sequence length="299" mass="34004">MPHGWYLVPKESFLGFFFWRHARGGTLRRTRGGNVKEPPIRLSLNKLFAFSSLHLIGRKLFARYIALFDMREEPQTQKVNPEFSCRLEDGCMKHEAGALYPTVSRNLLPYECRMGCFQGPQLDSERFKCYSTYPRYSDRPCHISILPAVVVRVGMLRRRVFDCGSRRGWKGTGSGFRSHAGPRRLQGLYFLISNADLRPQISPQTTQQSACSLQDKKSLGSLHGKQLQLVACRRVDAAASSVDLFLFVLGVGIHLSFGSWRSFPPGNAWVDKQSEGPVQVLKTQRFPFHPFWLAKLGLH</sequence>
<protein>
    <submittedName>
        <fullName evidence="1">Uncharacterized protein</fullName>
    </submittedName>
</protein>
<organism evidence="1 2">
    <name type="scientific">Hyaloscypha hepaticicola</name>
    <dbReference type="NCBI Taxonomy" id="2082293"/>
    <lineage>
        <taxon>Eukaryota</taxon>
        <taxon>Fungi</taxon>
        <taxon>Dikarya</taxon>
        <taxon>Ascomycota</taxon>
        <taxon>Pezizomycotina</taxon>
        <taxon>Leotiomycetes</taxon>
        <taxon>Helotiales</taxon>
        <taxon>Hyaloscyphaceae</taxon>
        <taxon>Hyaloscypha</taxon>
    </lineage>
</organism>
<dbReference type="Proteomes" id="UP000235672">
    <property type="component" value="Unassembled WGS sequence"/>
</dbReference>
<reference evidence="1 2" key="1">
    <citation type="submission" date="2016-05" db="EMBL/GenBank/DDBJ databases">
        <title>A degradative enzymes factory behind the ericoid mycorrhizal symbiosis.</title>
        <authorList>
            <consortium name="DOE Joint Genome Institute"/>
            <person name="Martino E."/>
            <person name="Morin E."/>
            <person name="Grelet G."/>
            <person name="Kuo A."/>
            <person name="Kohler A."/>
            <person name="Daghino S."/>
            <person name="Barry K."/>
            <person name="Choi C."/>
            <person name="Cichocki N."/>
            <person name="Clum A."/>
            <person name="Copeland A."/>
            <person name="Hainaut M."/>
            <person name="Haridas S."/>
            <person name="Labutti K."/>
            <person name="Lindquist E."/>
            <person name="Lipzen A."/>
            <person name="Khouja H.-R."/>
            <person name="Murat C."/>
            <person name="Ohm R."/>
            <person name="Olson A."/>
            <person name="Spatafora J."/>
            <person name="Veneault-Fourrey C."/>
            <person name="Henrissat B."/>
            <person name="Grigoriev I."/>
            <person name="Martin F."/>
            <person name="Perotto S."/>
        </authorList>
    </citation>
    <scope>NUCLEOTIDE SEQUENCE [LARGE SCALE GENOMIC DNA]</scope>
    <source>
        <strain evidence="1 2">UAMH 7357</strain>
    </source>
</reference>
<dbReference type="EMBL" id="KZ613471">
    <property type="protein sequence ID" value="PMD25013.1"/>
    <property type="molecule type" value="Genomic_DNA"/>
</dbReference>